<proteinExistence type="predicted"/>
<dbReference type="Proteomes" id="UP000485058">
    <property type="component" value="Unassembled WGS sequence"/>
</dbReference>
<accession>A0A699ZLV2</accession>
<organism evidence="1 2">
    <name type="scientific">Haematococcus lacustris</name>
    <name type="common">Green alga</name>
    <name type="synonym">Haematococcus pluvialis</name>
    <dbReference type="NCBI Taxonomy" id="44745"/>
    <lineage>
        <taxon>Eukaryota</taxon>
        <taxon>Viridiplantae</taxon>
        <taxon>Chlorophyta</taxon>
        <taxon>core chlorophytes</taxon>
        <taxon>Chlorophyceae</taxon>
        <taxon>CS clade</taxon>
        <taxon>Chlamydomonadales</taxon>
        <taxon>Haematococcaceae</taxon>
        <taxon>Haematococcus</taxon>
    </lineage>
</organism>
<feature type="non-terminal residue" evidence="1">
    <location>
        <position position="127"/>
    </location>
</feature>
<reference evidence="1 2" key="1">
    <citation type="submission" date="2020-02" db="EMBL/GenBank/DDBJ databases">
        <title>Draft genome sequence of Haematococcus lacustris strain NIES-144.</title>
        <authorList>
            <person name="Morimoto D."/>
            <person name="Nakagawa S."/>
            <person name="Yoshida T."/>
            <person name="Sawayama S."/>
        </authorList>
    </citation>
    <scope>NUCLEOTIDE SEQUENCE [LARGE SCALE GENOMIC DNA]</scope>
    <source>
        <strain evidence="1 2">NIES-144</strain>
    </source>
</reference>
<gene>
    <name evidence="1" type="ORF">HaLaN_16948</name>
</gene>
<dbReference type="EMBL" id="BLLF01001542">
    <property type="protein sequence ID" value="GFH19916.1"/>
    <property type="molecule type" value="Genomic_DNA"/>
</dbReference>
<comment type="caution">
    <text evidence="1">The sequence shown here is derived from an EMBL/GenBank/DDBJ whole genome shotgun (WGS) entry which is preliminary data.</text>
</comment>
<dbReference type="AlphaFoldDB" id="A0A699ZLV2"/>
<name>A0A699ZLV2_HAELA</name>
<evidence type="ECO:0000313" key="1">
    <source>
        <dbReference type="EMBL" id="GFH19916.1"/>
    </source>
</evidence>
<keyword evidence="2" id="KW-1185">Reference proteome</keyword>
<protein>
    <submittedName>
        <fullName evidence="1">Uncharacterized protein</fullName>
    </submittedName>
</protein>
<evidence type="ECO:0000313" key="2">
    <source>
        <dbReference type="Proteomes" id="UP000485058"/>
    </source>
</evidence>
<feature type="non-terminal residue" evidence="1">
    <location>
        <position position="1"/>
    </location>
</feature>
<sequence length="127" mass="13575">MHQLSYNPSFGLACPRPGLLPIFGCLLGVTGQGDRGTHAPSVPSFLGCADELCIGRCETPDGDASVEMWVQAGRVRTYQSFSRWMEGVAHVVSAANNARSKGLNGRPNDDRSLRSRVALCCAAARKP</sequence>